<evidence type="ECO:0000313" key="1">
    <source>
        <dbReference type="EMBL" id="AOY83652.1"/>
    </source>
</evidence>
<reference evidence="2" key="1">
    <citation type="submission" date="2016-10" db="EMBL/GenBank/DDBJ databases">
        <title>Comparative genomics uncovers the prolific and rare metabolic potential of the cyanobacterial genus Moorea.</title>
        <authorList>
            <person name="Leao T."/>
            <person name="Castelao G."/>
            <person name="Korobeynikov A."/>
            <person name="Monroe E.A."/>
            <person name="Podell S."/>
            <person name="Glukhov E."/>
            <person name="Allen E."/>
            <person name="Gerwick W.H."/>
            <person name="Gerwick L."/>
        </authorList>
    </citation>
    <scope>NUCLEOTIDE SEQUENCE [LARGE SCALE GENOMIC DNA]</scope>
    <source>
        <strain evidence="2">JHB</strain>
    </source>
</reference>
<proteinExistence type="predicted"/>
<accession>A0A1D9G7N4</accession>
<protein>
    <recommendedName>
        <fullName evidence="3">Restriction endonuclease</fullName>
    </recommendedName>
</protein>
<evidence type="ECO:0008006" key="3">
    <source>
        <dbReference type="Google" id="ProtNLM"/>
    </source>
</evidence>
<dbReference type="AlphaFoldDB" id="A0A1D9G7N4"/>
<dbReference type="Proteomes" id="UP000176944">
    <property type="component" value="Chromosome"/>
</dbReference>
<gene>
    <name evidence="1" type="ORF">BJP36_30795</name>
</gene>
<organism evidence="1 2">
    <name type="scientific">Moorena producens (strain JHB)</name>
    <dbReference type="NCBI Taxonomy" id="1454205"/>
    <lineage>
        <taxon>Bacteria</taxon>
        <taxon>Bacillati</taxon>
        <taxon>Cyanobacteriota</taxon>
        <taxon>Cyanophyceae</taxon>
        <taxon>Coleofasciculales</taxon>
        <taxon>Coleofasciculaceae</taxon>
        <taxon>Moorena</taxon>
    </lineage>
</organism>
<name>A0A1D9G7N4_MOOP1</name>
<sequence>MITARFLIFFKLPYTEHPGRTTLAYWPRYGNNLQPPTFNLQPPTFNLQPSTFNLQPFNLQPSTFNLQPFNPSTLQPFNPSEFVRSLP</sequence>
<evidence type="ECO:0000313" key="2">
    <source>
        <dbReference type="Proteomes" id="UP000176944"/>
    </source>
</evidence>
<dbReference type="EMBL" id="CP017708">
    <property type="protein sequence ID" value="AOY83652.1"/>
    <property type="molecule type" value="Genomic_DNA"/>
</dbReference>